<organism evidence="1">
    <name type="scientific">Mycobacterium leprae</name>
    <dbReference type="NCBI Taxonomy" id="1769"/>
    <lineage>
        <taxon>Bacteria</taxon>
        <taxon>Bacillati</taxon>
        <taxon>Actinomycetota</taxon>
        <taxon>Actinomycetes</taxon>
        <taxon>Mycobacteriales</taxon>
        <taxon>Mycobacteriaceae</taxon>
        <taxon>Mycobacterium</taxon>
    </lineage>
</organism>
<sequence>MPNRPRGWVLPTSTSMIDPTSTLTTRTESLFLINSVGYYPQPRRPRSVRAHRLHQCVNNYRIGIIDPLHELQSIINEKIFITTNFTCEILLNIIQDQSHILRSGNLINPESEAIPPTIRLKRTDYRR</sequence>
<reference evidence="1" key="2">
    <citation type="submission" date="1997-08" db="EMBL/GenBank/DDBJ databases">
        <authorList>
            <person name="Hamlin N."/>
            <person name="Churcher C.M."/>
        </authorList>
    </citation>
    <scope>NUCLEOTIDE SEQUENCE</scope>
</reference>
<gene>
    <name evidence="1" type="primary">MLCB1779.41</name>
</gene>
<proteinExistence type="predicted"/>
<reference evidence="1" key="1">
    <citation type="journal article" date="1993" name="Mol. Microbiol.">
        <title>Use of an ordered cosmid library to deduce the genomic organization of Mycobacterium leprae.</title>
        <authorList>
            <person name="Eiglmeier K."/>
            <person name="Honore N."/>
            <person name="Woods S.A."/>
            <person name="Caudron B."/>
            <person name="Cole S.T."/>
        </authorList>
    </citation>
    <scope>NUCLEOTIDE SEQUENCE</scope>
</reference>
<dbReference type="EMBL" id="Z98271">
    <property type="protein sequence ID" value="CAB11022.1"/>
    <property type="molecule type" value="Genomic_DNA"/>
</dbReference>
<reference evidence="1" key="3">
    <citation type="submission" date="1997-08" db="EMBL/GenBank/DDBJ databases">
        <authorList>
            <person name="Parkhill J."/>
            <person name="Barrell B.G."/>
            <person name="Rajandream M.A."/>
        </authorList>
    </citation>
    <scope>NUCLEOTIDE SEQUENCE</scope>
</reference>
<evidence type="ECO:0000313" key="1">
    <source>
        <dbReference type="EMBL" id="CAB11022.1"/>
    </source>
</evidence>
<protein>
    <submittedName>
        <fullName evidence="1">Uncharacterized protein</fullName>
    </submittedName>
</protein>
<dbReference type="PIR" id="T45329">
    <property type="entry name" value="T45329"/>
</dbReference>
<dbReference type="AlphaFoldDB" id="O32901"/>
<accession>O32901</accession>
<name>O32901_MYCLR</name>